<dbReference type="EMBL" id="LAJE02000384">
    <property type="protein sequence ID" value="OEO28288.1"/>
    <property type="molecule type" value="Genomic_DNA"/>
</dbReference>
<gene>
    <name evidence="2" type="ORF">VW23_005410</name>
</gene>
<reference evidence="2 3" key="1">
    <citation type="journal article" date="2015" name="Genome Announc.">
        <title>Genome Assemblies of Three Soil-Associated Devosia species: D. insulae, D. limi, and D. soli.</title>
        <authorList>
            <person name="Hassan Y.I."/>
            <person name="Lepp D."/>
            <person name="Zhou T."/>
        </authorList>
    </citation>
    <scope>NUCLEOTIDE SEQUENCE [LARGE SCALE GENOMIC DNA]</scope>
    <source>
        <strain evidence="2 3">DS-56</strain>
    </source>
</reference>
<feature type="chain" id="PRO_5009190157" evidence="1">
    <location>
        <begin position="21"/>
        <end position="263"/>
    </location>
</feature>
<name>A0A1E5XI58_9HYPH</name>
<comment type="caution">
    <text evidence="2">The sequence shown here is derived from an EMBL/GenBank/DDBJ whole genome shotgun (WGS) entry which is preliminary data.</text>
</comment>
<evidence type="ECO:0000313" key="2">
    <source>
        <dbReference type="EMBL" id="OEO28288.1"/>
    </source>
</evidence>
<dbReference type="AlphaFoldDB" id="A0A1E5XI58"/>
<dbReference type="RefSeq" id="WP_069912390.1">
    <property type="nucleotide sequence ID" value="NZ_LAJE02000384.1"/>
</dbReference>
<dbReference type="Proteomes" id="UP000095463">
    <property type="component" value="Unassembled WGS sequence"/>
</dbReference>
<keyword evidence="3" id="KW-1185">Reference proteome</keyword>
<evidence type="ECO:0000256" key="1">
    <source>
        <dbReference type="SAM" id="SignalP"/>
    </source>
</evidence>
<sequence>MRRAVVTIVASIQLCGGALAGSAYVPPKVSPAKTVEAPAELRAAATELLHAVTAKDVDGIGKWLAPKLSIVTGTLDLSIPRGSKLEGPWESAKSQVADLGNSTGGDWDLPPNVDIGAFLTKMELDFIGQSLTDGQPWGTDAAVKGAICTYALGKVDPAAVRRAARALDTSGDNFVGVKREIELFETMGENGTPVGKVVPGLLFAIDYDAETSTGWTAFHLPEGGVGFGQASGDDFDRPYASGLCFKQQVSGEWVVVAQASTGL</sequence>
<proteinExistence type="predicted"/>
<evidence type="ECO:0000313" key="3">
    <source>
        <dbReference type="Proteomes" id="UP000095463"/>
    </source>
</evidence>
<keyword evidence="1" id="KW-0732">Signal</keyword>
<dbReference type="OrthoDB" id="7945245at2"/>
<accession>A0A1E5XI58</accession>
<organism evidence="2 3">
    <name type="scientific">Devosia insulae DS-56</name>
    <dbReference type="NCBI Taxonomy" id="1116389"/>
    <lineage>
        <taxon>Bacteria</taxon>
        <taxon>Pseudomonadati</taxon>
        <taxon>Pseudomonadota</taxon>
        <taxon>Alphaproteobacteria</taxon>
        <taxon>Hyphomicrobiales</taxon>
        <taxon>Devosiaceae</taxon>
        <taxon>Devosia</taxon>
    </lineage>
</organism>
<protein>
    <submittedName>
        <fullName evidence="2">Uncharacterized protein</fullName>
    </submittedName>
</protein>
<feature type="signal peptide" evidence="1">
    <location>
        <begin position="1"/>
        <end position="20"/>
    </location>
</feature>